<feature type="compositionally biased region" description="Basic and acidic residues" evidence="1">
    <location>
        <begin position="139"/>
        <end position="165"/>
    </location>
</feature>
<feature type="compositionally biased region" description="Polar residues" evidence="1">
    <location>
        <begin position="78"/>
        <end position="92"/>
    </location>
</feature>
<accession>A0ABW6S6H4</accession>
<dbReference type="Proteomes" id="UP001601992">
    <property type="component" value="Unassembled WGS sequence"/>
</dbReference>
<protein>
    <submittedName>
        <fullName evidence="2">Uncharacterized protein</fullName>
    </submittedName>
</protein>
<gene>
    <name evidence="2" type="ORF">ACFYXQ_25770</name>
</gene>
<dbReference type="EMBL" id="JBIAQY010000009">
    <property type="protein sequence ID" value="MFF3571193.1"/>
    <property type="molecule type" value="Genomic_DNA"/>
</dbReference>
<keyword evidence="3" id="KW-1185">Reference proteome</keyword>
<feature type="region of interest" description="Disordered" evidence="1">
    <location>
        <begin position="66"/>
        <end position="98"/>
    </location>
</feature>
<evidence type="ECO:0000256" key="1">
    <source>
        <dbReference type="SAM" id="MobiDB-lite"/>
    </source>
</evidence>
<evidence type="ECO:0000313" key="3">
    <source>
        <dbReference type="Proteomes" id="UP001601992"/>
    </source>
</evidence>
<feature type="region of interest" description="Disordered" evidence="1">
    <location>
        <begin position="132"/>
        <end position="165"/>
    </location>
</feature>
<organism evidence="2 3">
    <name type="scientific">Nocardia jiangxiensis</name>
    <dbReference type="NCBI Taxonomy" id="282685"/>
    <lineage>
        <taxon>Bacteria</taxon>
        <taxon>Bacillati</taxon>
        <taxon>Actinomycetota</taxon>
        <taxon>Actinomycetes</taxon>
        <taxon>Mycobacteriales</taxon>
        <taxon>Nocardiaceae</taxon>
        <taxon>Nocardia</taxon>
    </lineage>
</organism>
<reference evidence="2 3" key="1">
    <citation type="submission" date="2024-10" db="EMBL/GenBank/DDBJ databases">
        <title>The Natural Products Discovery Center: Release of the First 8490 Sequenced Strains for Exploring Actinobacteria Biosynthetic Diversity.</title>
        <authorList>
            <person name="Kalkreuter E."/>
            <person name="Kautsar S.A."/>
            <person name="Yang D."/>
            <person name="Bader C.D."/>
            <person name="Teijaro C.N."/>
            <person name="Fluegel L."/>
            <person name="Davis C.M."/>
            <person name="Simpson J.R."/>
            <person name="Lauterbach L."/>
            <person name="Steele A.D."/>
            <person name="Gui C."/>
            <person name="Meng S."/>
            <person name="Li G."/>
            <person name="Viehrig K."/>
            <person name="Ye F."/>
            <person name="Su P."/>
            <person name="Kiefer A.F."/>
            <person name="Nichols A."/>
            <person name="Cepeda A.J."/>
            <person name="Yan W."/>
            <person name="Fan B."/>
            <person name="Jiang Y."/>
            <person name="Adhikari A."/>
            <person name="Zheng C.-J."/>
            <person name="Schuster L."/>
            <person name="Cowan T.M."/>
            <person name="Smanski M.J."/>
            <person name="Chevrette M.G."/>
            <person name="De Carvalho L.P.S."/>
            <person name="Shen B."/>
        </authorList>
    </citation>
    <scope>NUCLEOTIDE SEQUENCE [LARGE SCALE GENOMIC DNA]</scope>
    <source>
        <strain evidence="2 3">NPDC002593</strain>
    </source>
</reference>
<dbReference type="RefSeq" id="WP_245567900.1">
    <property type="nucleotide sequence ID" value="NZ_JBIAQY010000009.1"/>
</dbReference>
<proteinExistence type="predicted"/>
<comment type="caution">
    <text evidence="2">The sequence shown here is derived from an EMBL/GenBank/DDBJ whole genome shotgun (WGS) entry which is preliminary data.</text>
</comment>
<feature type="compositionally biased region" description="Basic and acidic residues" evidence="1">
    <location>
        <begin position="66"/>
        <end position="77"/>
    </location>
</feature>
<name>A0ABW6S6H4_9NOCA</name>
<sequence length="165" mass="18388">MLQLATLVALRTRERGQKEAEARVKVTESRIKEARELQLRDAREAKAKDPRNLELARMFEKAPLEKGVSLERDRISDRTSSTPPAGGQTTPAKPSIRYDSAERRTALAQHLNRIGVAPELAAVRMLMEVGQAQPASEAVRARPDTSRRIGQARELEGRGLERTRG</sequence>
<evidence type="ECO:0000313" key="2">
    <source>
        <dbReference type="EMBL" id="MFF3571193.1"/>
    </source>
</evidence>